<dbReference type="CDD" id="cd00805">
    <property type="entry name" value="TyrRS_core"/>
    <property type="match status" value="1"/>
</dbReference>
<keyword evidence="3 11" id="KW-0436">Ligase</keyword>
<dbReference type="InterPro" id="IPR036986">
    <property type="entry name" value="S4_RNA-bd_sf"/>
</dbReference>
<dbReference type="GO" id="GO:0005829">
    <property type="term" value="C:cytosol"/>
    <property type="evidence" value="ECO:0007669"/>
    <property type="project" value="TreeGrafter"/>
</dbReference>
<sequence>MNIIDELEWRNAINQQTDAEGLRELVEKKKISLYCGVDPTGDSMHIGHLIPFMMMKRFQLEGHHPVILIGGATGTIGDPSGRQTERQLQTLEQVQHNVEALTTQMKKLFDFGGNSKVKMVNNYDWTHQVNIIEFLRDYGKNFSVNTMLAKDIVASRLGSGISFTEFSYQILQAMDFHHLYKYEGVQLQIGGSDQWGNITSGLDLIRKLEGAEVKAFGLTIPLMLKADGTKFGKTAGGAIWLDSEKTTPFEFYQFWVNTDDRDVIKYLKFFTFLTKDRIDELAVKVQTEPHKREAQKVLAEEMTKFVHGEHALSQALKITEALFSGDIQSLTADEIEQGFKDMPTFHASNETKNIVEWLVDLGIEPSRRQAREDINNGAISMNGEKVTDVNTDVTVGNSFDGRFIIIRKGKKNYSLVKLGK</sequence>
<dbReference type="PANTHER" id="PTHR11766:SF0">
    <property type="entry name" value="TYROSINE--TRNA LIGASE, MITOCHONDRIAL"/>
    <property type="match status" value="1"/>
</dbReference>
<dbReference type="InterPro" id="IPR002307">
    <property type="entry name" value="Tyr-tRNA-ligase"/>
</dbReference>
<keyword evidence="2 11" id="KW-0963">Cytoplasm</keyword>
<dbReference type="InterPro" id="IPR024088">
    <property type="entry name" value="Tyr-tRNA-ligase_bac-type"/>
</dbReference>
<dbReference type="GO" id="GO:0003723">
    <property type="term" value="F:RNA binding"/>
    <property type="evidence" value="ECO:0007669"/>
    <property type="project" value="UniProtKB-KW"/>
</dbReference>
<evidence type="ECO:0000256" key="1">
    <source>
        <dbReference type="ARBA" id="ARBA00004496"/>
    </source>
</evidence>
<gene>
    <name evidence="11" type="primary">tyrS</name>
    <name evidence="14" type="ORF">IGC_03547</name>
</gene>
<evidence type="ECO:0000256" key="3">
    <source>
        <dbReference type="ARBA" id="ARBA00022598"/>
    </source>
</evidence>
<evidence type="ECO:0000256" key="2">
    <source>
        <dbReference type="ARBA" id="ARBA00022490"/>
    </source>
</evidence>
<keyword evidence="6 12" id="KW-0694">RNA-binding</keyword>
<dbReference type="Gene3D" id="3.10.290.10">
    <property type="entry name" value="RNA-binding S4 domain"/>
    <property type="match status" value="1"/>
</dbReference>
<comment type="caution">
    <text evidence="14">The sequence shown here is derived from an EMBL/GenBank/DDBJ whole genome shotgun (WGS) entry which is preliminary data.</text>
</comment>
<dbReference type="InterPro" id="IPR001412">
    <property type="entry name" value="aa-tRNA-synth_I_CS"/>
</dbReference>
<dbReference type="PROSITE" id="PS50889">
    <property type="entry name" value="S4"/>
    <property type="match status" value="1"/>
</dbReference>
<feature type="short sequence motif" description="'HIGH' region" evidence="11">
    <location>
        <begin position="39"/>
        <end position="48"/>
    </location>
</feature>
<evidence type="ECO:0000256" key="7">
    <source>
        <dbReference type="ARBA" id="ARBA00022917"/>
    </source>
</evidence>
<comment type="catalytic activity">
    <reaction evidence="9 11">
        <text>tRNA(Tyr) + L-tyrosine + ATP = L-tyrosyl-tRNA(Tyr) + AMP + diphosphate + H(+)</text>
        <dbReference type="Rhea" id="RHEA:10220"/>
        <dbReference type="Rhea" id="RHEA-COMP:9706"/>
        <dbReference type="Rhea" id="RHEA-COMP:9707"/>
        <dbReference type="ChEBI" id="CHEBI:15378"/>
        <dbReference type="ChEBI" id="CHEBI:30616"/>
        <dbReference type="ChEBI" id="CHEBI:33019"/>
        <dbReference type="ChEBI" id="CHEBI:58315"/>
        <dbReference type="ChEBI" id="CHEBI:78442"/>
        <dbReference type="ChEBI" id="CHEBI:78536"/>
        <dbReference type="ChEBI" id="CHEBI:456215"/>
        <dbReference type="EC" id="6.1.1.1"/>
    </reaction>
</comment>
<feature type="domain" description="RNA-binding S4" evidence="13">
    <location>
        <begin position="352"/>
        <end position="410"/>
    </location>
</feature>
<dbReference type="HAMAP" id="MF_02006">
    <property type="entry name" value="Tyr_tRNA_synth_type1"/>
    <property type="match status" value="1"/>
</dbReference>
<dbReference type="SUPFAM" id="SSF55174">
    <property type="entry name" value="Alpha-L RNA-binding motif"/>
    <property type="match status" value="1"/>
</dbReference>
<protein>
    <recommendedName>
        <fullName evidence="11">Tyrosine--tRNA ligase</fullName>
        <ecNumber evidence="11">6.1.1.1</ecNumber>
    </recommendedName>
    <alternativeName>
        <fullName evidence="11">Tyrosyl-tRNA synthetase</fullName>
        <shortName evidence="11">TyrRS</shortName>
    </alternativeName>
</protein>
<dbReference type="Gene3D" id="3.40.50.620">
    <property type="entry name" value="HUPs"/>
    <property type="match status" value="1"/>
</dbReference>
<dbReference type="AlphaFoldDB" id="J8A6L4"/>
<dbReference type="InterPro" id="IPR014729">
    <property type="entry name" value="Rossmann-like_a/b/a_fold"/>
</dbReference>
<feature type="binding site" evidence="11">
    <location>
        <position position="168"/>
    </location>
    <ligand>
        <name>L-tyrosine</name>
        <dbReference type="ChEBI" id="CHEBI:58315"/>
    </ligand>
</feature>
<dbReference type="Proteomes" id="UP000006977">
    <property type="component" value="Unassembled WGS sequence"/>
</dbReference>
<proteinExistence type="inferred from homology"/>
<evidence type="ECO:0000256" key="6">
    <source>
        <dbReference type="ARBA" id="ARBA00022884"/>
    </source>
</evidence>
<evidence type="ECO:0000256" key="11">
    <source>
        <dbReference type="HAMAP-Rule" id="MF_02006"/>
    </source>
</evidence>
<dbReference type="FunFam" id="3.40.50.620:FF:000008">
    <property type="entry name" value="Tyrosine--tRNA ligase"/>
    <property type="match status" value="1"/>
</dbReference>
<dbReference type="PATRIC" id="fig|1053206.3.peg.3618"/>
<comment type="subcellular location">
    <subcellularLocation>
        <location evidence="1 11">Cytoplasm</location>
    </subcellularLocation>
</comment>
<evidence type="ECO:0000313" key="15">
    <source>
        <dbReference type="Proteomes" id="UP000006977"/>
    </source>
</evidence>
<evidence type="ECO:0000256" key="8">
    <source>
        <dbReference type="ARBA" id="ARBA00023146"/>
    </source>
</evidence>
<dbReference type="RefSeq" id="WP_002148684.1">
    <property type="nucleotide sequence ID" value="NZ_JH792148.1"/>
</dbReference>
<dbReference type="InterPro" id="IPR024107">
    <property type="entry name" value="Tyr-tRNA-ligase_bac_1"/>
</dbReference>
<comment type="similarity">
    <text evidence="10 11">Belongs to the class-I aminoacyl-tRNA synthetase family. TyrS type 1 subfamily.</text>
</comment>
<name>J8A6L4_BACCE</name>
<comment type="subunit">
    <text evidence="11">Homodimer.</text>
</comment>
<dbReference type="InterPro" id="IPR002305">
    <property type="entry name" value="aa-tRNA-synth_Ic"/>
</dbReference>
<dbReference type="PROSITE" id="PS00178">
    <property type="entry name" value="AA_TRNA_LIGASE_I"/>
    <property type="match status" value="1"/>
</dbReference>
<feature type="binding site" evidence="11">
    <location>
        <position position="172"/>
    </location>
    <ligand>
        <name>L-tyrosine</name>
        <dbReference type="ChEBI" id="CHEBI:58315"/>
    </ligand>
</feature>
<organism evidence="14 15">
    <name type="scientific">Bacillus cereus HuA4-10</name>
    <dbReference type="NCBI Taxonomy" id="1053206"/>
    <lineage>
        <taxon>Bacteria</taxon>
        <taxon>Bacillati</taxon>
        <taxon>Bacillota</taxon>
        <taxon>Bacilli</taxon>
        <taxon>Bacillales</taxon>
        <taxon>Bacillaceae</taxon>
        <taxon>Bacillus</taxon>
        <taxon>Bacillus cereus group</taxon>
    </lineage>
</organism>
<dbReference type="Pfam" id="PF00579">
    <property type="entry name" value="tRNA-synt_1b"/>
    <property type="match status" value="1"/>
</dbReference>
<dbReference type="NCBIfam" id="TIGR00234">
    <property type="entry name" value="tyrS"/>
    <property type="match status" value="1"/>
</dbReference>
<keyword evidence="4 11" id="KW-0547">Nucleotide-binding</keyword>
<dbReference type="SMART" id="SM00363">
    <property type="entry name" value="S4"/>
    <property type="match status" value="1"/>
</dbReference>
<accession>J8A6L4</accession>
<dbReference type="PRINTS" id="PR01040">
    <property type="entry name" value="TRNASYNTHTYR"/>
</dbReference>
<dbReference type="GO" id="GO:0004831">
    <property type="term" value="F:tyrosine-tRNA ligase activity"/>
    <property type="evidence" value="ECO:0007669"/>
    <property type="project" value="UniProtKB-UniRule"/>
</dbReference>
<dbReference type="CDD" id="cd00165">
    <property type="entry name" value="S4"/>
    <property type="match status" value="1"/>
</dbReference>
<keyword evidence="5 11" id="KW-0067">ATP-binding</keyword>
<evidence type="ECO:0000256" key="5">
    <source>
        <dbReference type="ARBA" id="ARBA00022840"/>
    </source>
</evidence>
<feature type="binding site" evidence="11">
    <location>
        <position position="233"/>
    </location>
    <ligand>
        <name>ATP</name>
        <dbReference type="ChEBI" id="CHEBI:30616"/>
    </ligand>
</feature>
<keyword evidence="7 11" id="KW-0648">Protein biosynthesis</keyword>
<evidence type="ECO:0000259" key="13">
    <source>
        <dbReference type="SMART" id="SM00363"/>
    </source>
</evidence>
<evidence type="ECO:0000256" key="4">
    <source>
        <dbReference type="ARBA" id="ARBA00022741"/>
    </source>
</evidence>
<dbReference type="InterPro" id="IPR054608">
    <property type="entry name" value="SYY-like_C"/>
</dbReference>
<dbReference type="InterPro" id="IPR002942">
    <property type="entry name" value="S4_RNA-bd"/>
</dbReference>
<keyword evidence="8 11" id="KW-0030">Aminoacyl-tRNA synthetase</keyword>
<evidence type="ECO:0000256" key="12">
    <source>
        <dbReference type="PROSITE-ProRule" id="PRU00182"/>
    </source>
</evidence>
<dbReference type="GO" id="GO:0005524">
    <property type="term" value="F:ATP binding"/>
    <property type="evidence" value="ECO:0007669"/>
    <property type="project" value="UniProtKB-UniRule"/>
</dbReference>
<feature type="short sequence motif" description="'KMSKS' region" evidence="11">
    <location>
        <begin position="230"/>
        <end position="234"/>
    </location>
</feature>
<evidence type="ECO:0000313" key="14">
    <source>
        <dbReference type="EMBL" id="EJQ77248.1"/>
    </source>
</evidence>
<dbReference type="Pfam" id="PF22421">
    <property type="entry name" value="SYY_C-terminal"/>
    <property type="match status" value="1"/>
</dbReference>
<dbReference type="HOGENOM" id="CLU_024003_0_3_9"/>
<dbReference type="FunFam" id="1.10.240.10:FF:000001">
    <property type="entry name" value="Tyrosine--tRNA ligase"/>
    <property type="match status" value="1"/>
</dbReference>
<dbReference type="EC" id="6.1.1.1" evidence="11"/>
<dbReference type="GO" id="GO:0042803">
    <property type="term" value="F:protein homodimerization activity"/>
    <property type="evidence" value="ECO:0007669"/>
    <property type="project" value="UniProtKB-ARBA"/>
</dbReference>
<evidence type="ECO:0000256" key="10">
    <source>
        <dbReference type="ARBA" id="ARBA00060965"/>
    </source>
</evidence>
<dbReference type="PANTHER" id="PTHR11766">
    <property type="entry name" value="TYROSYL-TRNA SYNTHETASE"/>
    <property type="match status" value="1"/>
</dbReference>
<dbReference type="EMBL" id="AHEA01000026">
    <property type="protein sequence ID" value="EJQ77248.1"/>
    <property type="molecule type" value="Genomic_DNA"/>
</dbReference>
<reference evidence="14 15" key="1">
    <citation type="submission" date="2012-04" db="EMBL/GenBank/DDBJ databases">
        <title>The Genome Sequence of Bacillus cereus HuA4-10.</title>
        <authorList>
            <consortium name="The Broad Institute Genome Sequencing Platform"/>
            <consortium name="The Broad Institute Genome Sequencing Center for Infectious Disease"/>
            <person name="Feldgarden M."/>
            <person name="Van der Auwera G.A."/>
            <person name="Mahillon J."/>
            <person name="Duprez V."/>
            <person name="Timmery S."/>
            <person name="Mattelet C."/>
            <person name="Dierick K."/>
            <person name="Sun M."/>
            <person name="Yu Z."/>
            <person name="Zhu L."/>
            <person name="Hu X."/>
            <person name="Shank E.B."/>
            <person name="Swiecicka I."/>
            <person name="Hansen B.M."/>
            <person name="Andrup L."/>
            <person name="Young S.K."/>
            <person name="Zeng Q."/>
            <person name="Gargeya S."/>
            <person name="Fitzgerald M."/>
            <person name="Haas B."/>
            <person name="Abouelleil A."/>
            <person name="Alvarado L."/>
            <person name="Arachchi H.M."/>
            <person name="Berlin A."/>
            <person name="Chapman S.B."/>
            <person name="Goldberg J."/>
            <person name="Griggs A."/>
            <person name="Gujja S."/>
            <person name="Hansen M."/>
            <person name="Howarth C."/>
            <person name="Imamovic A."/>
            <person name="Larimer J."/>
            <person name="McCowen C."/>
            <person name="Montmayeur A."/>
            <person name="Murphy C."/>
            <person name="Neiman D."/>
            <person name="Pearson M."/>
            <person name="Priest M."/>
            <person name="Roberts A."/>
            <person name="Saif S."/>
            <person name="Shea T."/>
            <person name="Sisk P."/>
            <person name="Sykes S."/>
            <person name="Wortman J."/>
            <person name="Nusbaum C."/>
            <person name="Birren B."/>
        </authorList>
    </citation>
    <scope>NUCLEOTIDE SEQUENCE [LARGE SCALE GENOMIC DNA]</scope>
    <source>
        <strain evidence="14 15">HuA4-10</strain>
    </source>
</reference>
<feature type="binding site" evidence="11">
    <location>
        <position position="34"/>
    </location>
    <ligand>
        <name>L-tyrosine</name>
        <dbReference type="ChEBI" id="CHEBI:58315"/>
    </ligand>
</feature>
<dbReference type="GO" id="GO:0006437">
    <property type="term" value="P:tyrosyl-tRNA aminoacylation"/>
    <property type="evidence" value="ECO:0007669"/>
    <property type="project" value="UniProtKB-UniRule"/>
</dbReference>
<dbReference type="Gene3D" id="1.10.240.10">
    <property type="entry name" value="Tyrosyl-Transfer RNA Synthetase"/>
    <property type="match status" value="1"/>
</dbReference>
<comment type="function">
    <text evidence="11">Catalyzes the attachment of tyrosine to tRNA(Tyr) in a two-step reaction: tyrosine is first activated by ATP to form Tyr-AMP and then transferred to the acceptor end of tRNA(Tyr).</text>
</comment>
<evidence type="ECO:0000256" key="9">
    <source>
        <dbReference type="ARBA" id="ARBA00048248"/>
    </source>
</evidence>
<dbReference type="SUPFAM" id="SSF52374">
    <property type="entry name" value="Nucleotidylyl transferase"/>
    <property type="match status" value="1"/>
</dbReference>